<accession>A0A377XZG7</accession>
<dbReference type="InterPro" id="IPR012106">
    <property type="entry name" value="Phage_Mu_Gp1"/>
</dbReference>
<dbReference type="Pfam" id="PF10123">
    <property type="entry name" value="Mu-like_Pro"/>
    <property type="match status" value="1"/>
</dbReference>
<name>A0A377XZG7_KLEPN</name>
<evidence type="ECO:0000313" key="2">
    <source>
        <dbReference type="Proteomes" id="UP000254103"/>
    </source>
</evidence>
<protein>
    <submittedName>
        <fullName evidence="1">Mu-like prophage I protein</fullName>
    </submittedName>
</protein>
<dbReference type="Proteomes" id="UP000254103">
    <property type="component" value="Unassembled WGS sequence"/>
</dbReference>
<proteinExistence type="predicted"/>
<organism evidence="1 2">
    <name type="scientific">Klebsiella pneumoniae</name>
    <dbReference type="NCBI Taxonomy" id="573"/>
    <lineage>
        <taxon>Bacteria</taxon>
        <taxon>Pseudomonadati</taxon>
        <taxon>Pseudomonadota</taxon>
        <taxon>Gammaproteobacteria</taxon>
        <taxon>Enterobacterales</taxon>
        <taxon>Enterobacteriaceae</taxon>
        <taxon>Klebsiella/Raoultella group</taxon>
        <taxon>Klebsiella</taxon>
        <taxon>Klebsiella pneumoniae complex</taxon>
    </lineage>
</organism>
<evidence type="ECO:0000313" key="1">
    <source>
        <dbReference type="EMBL" id="STT93968.1"/>
    </source>
</evidence>
<reference evidence="1 2" key="1">
    <citation type="submission" date="2018-06" db="EMBL/GenBank/DDBJ databases">
        <authorList>
            <consortium name="Pathogen Informatics"/>
            <person name="Doyle S."/>
        </authorList>
    </citation>
    <scope>NUCLEOTIDE SEQUENCE [LARGE SCALE GENOMIC DNA]</scope>
    <source>
        <strain evidence="1 2">NCTC5052</strain>
    </source>
</reference>
<dbReference type="EMBL" id="UGLJ01000002">
    <property type="protein sequence ID" value="STT93968.1"/>
    <property type="molecule type" value="Genomic_DNA"/>
</dbReference>
<dbReference type="AlphaFoldDB" id="A0A377XZG7"/>
<sequence length="272" mass="30175">MNVMALCSELNAEKAAPEWIELLPAGPDIVGRDGRSWRLSDPKKVAEAFNKQGMSLVIDYEHSTEVKAPKGDEAPAAGWIESVEVRDDGSVWGKVDWTKKANNSIVDKEYRFISPAFNHTTSGEITRLRSVALTNKPNLTLLALNSQDEWGEVAQALGVESISSPQDVLKALNREKQSTANKIVDEVIAQAIFCPAQREHLIAMCYQVGEEQFREFTKIQLNTFGKMVNTTKGHRDYSKMNNSRLNESQVAVCRNTGVSEDDYLTALGKENG</sequence>
<dbReference type="PIRSF" id="PIRSF016624">
    <property type="entry name" value="Mu_prophg_I"/>
    <property type="match status" value="1"/>
</dbReference>
<gene>
    <name evidence="1" type="ORF">NCTC5052_02388</name>
</gene>